<gene>
    <name evidence="2" type="ORF">GM539_13100</name>
</gene>
<dbReference type="EMBL" id="WNHJ01000504">
    <property type="protein sequence ID" value="MTV64271.1"/>
    <property type="molecule type" value="Genomic_DNA"/>
</dbReference>
<proteinExistence type="predicted"/>
<sequence length="100" mass="11772">NGTGEKLQELYESDLEIDVLINHENAGFARGNNVAYQFAKEKYNPDFMVIMNNDIEIETENFEKIVTDIYREEKFHLLGPDIFSTTYQLHQNPKRLTHYT</sequence>
<accession>A0A6G2D629</accession>
<reference evidence="2 3" key="1">
    <citation type="submission" date="2019-11" db="EMBL/GenBank/DDBJ databases">
        <title>Growth characteristics of pneumococcus vary with the chemical composition of the capsule and with environmental conditions.</title>
        <authorList>
            <person name="Tothpal A."/>
            <person name="Desobry K."/>
            <person name="Joshi S."/>
            <person name="Wyllie A.L."/>
            <person name="Weinberger D.M."/>
        </authorList>
    </citation>
    <scope>NUCLEOTIDE SEQUENCE [LARGE SCALE GENOMIC DNA]</scope>
    <source>
        <strain evidence="3">pnumococcus22F</strain>
    </source>
</reference>
<feature type="non-terminal residue" evidence="2">
    <location>
        <position position="1"/>
    </location>
</feature>
<dbReference type="RefSeq" id="WP_155458727.1">
    <property type="nucleotide sequence ID" value="NZ_WNHJ01000504.1"/>
</dbReference>
<evidence type="ECO:0000313" key="3">
    <source>
        <dbReference type="Proteomes" id="UP000474228"/>
    </source>
</evidence>
<protein>
    <submittedName>
        <fullName evidence="2">Glycosyltransferase</fullName>
    </submittedName>
</protein>
<feature type="domain" description="Glycosyltransferase 2-like" evidence="1">
    <location>
        <begin position="2"/>
        <end position="74"/>
    </location>
</feature>
<organism evidence="2 3">
    <name type="scientific">Streptococcus pneumoniae</name>
    <dbReference type="NCBI Taxonomy" id="1313"/>
    <lineage>
        <taxon>Bacteria</taxon>
        <taxon>Bacillati</taxon>
        <taxon>Bacillota</taxon>
        <taxon>Bacilli</taxon>
        <taxon>Lactobacillales</taxon>
        <taxon>Streptococcaceae</taxon>
        <taxon>Streptococcus</taxon>
    </lineage>
</organism>
<feature type="non-terminal residue" evidence="2">
    <location>
        <position position="100"/>
    </location>
</feature>
<keyword evidence="2" id="KW-0808">Transferase</keyword>
<dbReference type="Gene3D" id="3.90.550.10">
    <property type="entry name" value="Spore Coat Polysaccharide Biosynthesis Protein SpsA, Chain A"/>
    <property type="match status" value="1"/>
</dbReference>
<dbReference type="SUPFAM" id="SSF53448">
    <property type="entry name" value="Nucleotide-diphospho-sugar transferases"/>
    <property type="match status" value="1"/>
</dbReference>
<dbReference type="AlphaFoldDB" id="A0A6G2D629"/>
<dbReference type="GO" id="GO:0016740">
    <property type="term" value="F:transferase activity"/>
    <property type="evidence" value="ECO:0007669"/>
    <property type="project" value="UniProtKB-KW"/>
</dbReference>
<dbReference type="InterPro" id="IPR029044">
    <property type="entry name" value="Nucleotide-diphossugar_trans"/>
</dbReference>
<evidence type="ECO:0000259" key="1">
    <source>
        <dbReference type="Pfam" id="PF00535"/>
    </source>
</evidence>
<dbReference type="InterPro" id="IPR001173">
    <property type="entry name" value="Glyco_trans_2-like"/>
</dbReference>
<dbReference type="Pfam" id="PF00535">
    <property type="entry name" value="Glycos_transf_2"/>
    <property type="match status" value="1"/>
</dbReference>
<name>A0A6G2D629_STREE</name>
<comment type="caution">
    <text evidence="2">The sequence shown here is derived from an EMBL/GenBank/DDBJ whole genome shotgun (WGS) entry which is preliminary data.</text>
</comment>
<dbReference type="Proteomes" id="UP000474228">
    <property type="component" value="Unassembled WGS sequence"/>
</dbReference>
<evidence type="ECO:0000313" key="2">
    <source>
        <dbReference type="EMBL" id="MTV64271.1"/>
    </source>
</evidence>